<dbReference type="Proteomes" id="UP000886998">
    <property type="component" value="Unassembled WGS sequence"/>
</dbReference>
<reference evidence="1" key="1">
    <citation type="submission" date="2020-08" db="EMBL/GenBank/DDBJ databases">
        <title>Multicomponent nature underlies the extraordinary mechanical properties of spider dragline silk.</title>
        <authorList>
            <person name="Kono N."/>
            <person name="Nakamura H."/>
            <person name="Mori M."/>
            <person name="Yoshida Y."/>
            <person name="Ohtoshi R."/>
            <person name="Malay A.D."/>
            <person name="Moran D.A.P."/>
            <person name="Tomita M."/>
            <person name="Numata K."/>
            <person name="Arakawa K."/>
        </authorList>
    </citation>
    <scope>NUCLEOTIDE SEQUENCE</scope>
</reference>
<keyword evidence="2" id="KW-1185">Reference proteome</keyword>
<gene>
    <name evidence="1" type="ORF">TNIN_257461</name>
</gene>
<proteinExistence type="predicted"/>
<dbReference type="EMBL" id="BMAV01027563">
    <property type="protein sequence ID" value="GFS60256.1"/>
    <property type="molecule type" value="Genomic_DNA"/>
</dbReference>
<protein>
    <submittedName>
        <fullName evidence="1">Uncharacterized protein</fullName>
    </submittedName>
</protein>
<organism evidence="1 2">
    <name type="scientific">Trichonephila inaurata madagascariensis</name>
    <dbReference type="NCBI Taxonomy" id="2747483"/>
    <lineage>
        <taxon>Eukaryota</taxon>
        <taxon>Metazoa</taxon>
        <taxon>Ecdysozoa</taxon>
        <taxon>Arthropoda</taxon>
        <taxon>Chelicerata</taxon>
        <taxon>Arachnida</taxon>
        <taxon>Araneae</taxon>
        <taxon>Araneomorphae</taxon>
        <taxon>Entelegynae</taxon>
        <taxon>Araneoidea</taxon>
        <taxon>Nephilidae</taxon>
        <taxon>Trichonephila</taxon>
        <taxon>Trichonephila inaurata</taxon>
    </lineage>
</organism>
<evidence type="ECO:0000313" key="2">
    <source>
        <dbReference type="Proteomes" id="UP000886998"/>
    </source>
</evidence>
<name>A0A8X6ITV7_9ARAC</name>
<dbReference type="AlphaFoldDB" id="A0A8X6ITV7"/>
<accession>A0A8X6ITV7</accession>
<comment type="caution">
    <text evidence="1">The sequence shown here is derived from an EMBL/GenBank/DDBJ whole genome shotgun (WGS) entry which is preliminary data.</text>
</comment>
<evidence type="ECO:0000313" key="1">
    <source>
        <dbReference type="EMBL" id="GFS60256.1"/>
    </source>
</evidence>
<sequence>MKPRRWAHLEVDHQDQDLGRRKIIERERGEGVRPWEKSVAKCVVGHRLPFTIPERLLHSGRRDSKSKSKPRSAFWISLWMTLKRWTG</sequence>